<dbReference type="EnsemblPlants" id="KQK94620">
    <property type="protein sequence ID" value="KQK94620"/>
    <property type="gene ID" value="SETIT_027824mg"/>
</dbReference>
<evidence type="ECO:0000256" key="3">
    <source>
        <dbReference type="ARBA" id="ARBA00022737"/>
    </source>
</evidence>
<keyword evidence="2" id="KW-0433">Leucine-rich repeat</keyword>
<feature type="compositionally biased region" description="Low complexity" evidence="6">
    <location>
        <begin position="157"/>
        <end position="168"/>
    </location>
</feature>
<feature type="region of interest" description="Disordered" evidence="6">
    <location>
        <begin position="157"/>
        <end position="177"/>
    </location>
</feature>
<dbReference type="Gramene" id="KQK94620">
    <property type="protein sequence ID" value="KQK94620"/>
    <property type="gene ID" value="SETIT_027824mg"/>
</dbReference>
<sequence length="177" mass="19966">SHRRPRCKDSWHFSVWGAWENLSPLLRLEELGNLDHAQDPGNVAQRRKESAKVRLRELEEVAYDMEDVVEYEYEVNRHKVEALERSYGVRNTGKQEYPEVNHLCYISTRGCCGHPTDPDEGVCPQAKDAAARLPTLFRPPSALGSRLGSRSMRTAAAGALGPPAATAASRRQRYWHA</sequence>
<keyword evidence="5" id="KW-0611">Plant defense</keyword>
<dbReference type="HOGENOM" id="CLU_1521688_0_0_1"/>
<dbReference type="Proteomes" id="UP000004995">
    <property type="component" value="Unassembled WGS sequence"/>
</dbReference>
<reference evidence="9" key="1">
    <citation type="journal article" date="2012" name="Nat. Biotechnol.">
        <title>Reference genome sequence of the model plant Setaria.</title>
        <authorList>
            <person name="Bennetzen J.L."/>
            <person name="Schmutz J."/>
            <person name="Wang H."/>
            <person name="Percifield R."/>
            <person name="Hawkins J."/>
            <person name="Pontaroli A.C."/>
            <person name="Estep M."/>
            <person name="Feng L."/>
            <person name="Vaughn J.N."/>
            <person name="Grimwood J."/>
            <person name="Jenkins J."/>
            <person name="Barry K."/>
            <person name="Lindquist E."/>
            <person name="Hellsten U."/>
            <person name="Deshpande S."/>
            <person name="Wang X."/>
            <person name="Wu X."/>
            <person name="Mitros T."/>
            <person name="Triplett J."/>
            <person name="Yang X."/>
            <person name="Ye C.Y."/>
            <person name="Mauro-Herrera M."/>
            <person name="Wang L."/>
            <person name="Li P."/>
            <person name="Sharma M."/>
            <person name="Sharma R."/>
            <person name="Ronald P.C."/>
            <person name="Panaud O."/>
            <person name="Kellogg E.A."/>
            <person name="Brutnell T.P."/>
            <person name="Doust A.N."/>
            <person name="Tuskan G.A."/>
            <person name="Rokhsar D."/>
            <person name="Devos K.M."/>
        </authorList>
    </citation>
    <scope>NUCLEOTIDE SEQUENCE [LARGE SCALE GENOMIC DNA]</scope>
    <source>
        <strain evidence="9">cv. Yugu1</strain>
    </source>
</reference>
<dbReference type="Gene3D" id="1.20.5.4130">
    <property type="match status" value="1"/>
</dbReference>
<keyword evidence="9" id="KW-1185">Reference proteome</keyword>
<keyword evidence="4" id="KW-0547">Nucleotide-binding</keyword>
<evidence type="ECO:0000256" key="4">
    <source>
        <dbReference type="ARBA" id="ARBA00022741"/>
    </source>
</evidence>
<dbReference type="EMBL" id="AGNK02004941">
    <property type="status" value="NOT_ANNOTATED_CDS"/>
    <property type="molecule type" value="Genomic_DNA"/>
</dbReference>
<protein>
    <recommendedName>
        <fullName evidence="7">Disease resistance N-terminal domain-containing protein</fullName>
    </recommendedName>
</protein>
<evidence type="ECO:0000256" key="1">
    <source>
        <dbReference type="ARBA" id="ARBA00008894"/>
    </source>
</evidence>
<dbReference type="GO" id="GO:0006952">
    <property type="term" value="P:defense response"/>
    <property type="evidence" value="ECO:0007669"/>
    <property type="project" value="UniProtKB-KW"/>
</dbReference>
<organism evidence="8 9">
    <name type="scientific">Setaria italica</name>
    <name type="common">Foxtail millet</name>
    <name type="synonym">Panicum italicum</name>
    <dbReference type="NCBI Taxonomy" id="4555"/>
    <lineage>
        <taxon>Eukaryota</taxon>
        <taxon>Viridiplantae</taxon>
        <taxon>Streptophyta</taxon>
        <taxon>Embryophyta</taxon>
        <taxon>Tracheophyta</taxon>
        <taxon>Spermatophyta</taxon>
        <taxon>Magnoliopsida</taxon>
        <taxon>Liliopsida</taxon>
        <taxon>Poales</taxon>
        <taxon>Poaceae</taxon>
        <taxon>PACMAD clade</taxon>
        <taxon>Panicoideae</taxon>
        <taxon>Panicodae</taxon>
        <taxon>Paniceae</taxon>
        <taxon>Cenchrinae</taxon>
        <taxon>Setaria</taxon>
    </lineage>
</organism>
<reference evidence="8" key="2">
    <citation type="submission" date="2018-08" db="UniProtKB">
        <authorList>
            <consortium name="EnsemblPlants"/>
        </authorList>
    </citation>
    <scope>IDENTIFICATION</scope>
    <source>
        <strain evidence="8">Yugu1</strain>
    </source>
</reference>
<proteinExistence type="inferred from homology"/>
<evidence type="ECO:0000256" key="2">
    <source>
        <dbReference type="ARBA" id="ARBA00022614"/>
    </source>
</evidence>
<dbReference type="eggNOG" id="ENOG502R4X3">
    <property type="taxonomic scope" value="Eukaryota"/>
</dbReference>
<dbReference type="Pfam" id="PF18052">
    <property type="entry name" value="Rx_N"/>
    <property type="match status" value="1"/>
</dbReference>
<dbReference type="InterPro" id="IPR041118">
    <property type="entry name" value="Rx_N"/>
</dbReference>
<dbReference type="InParanoid" id="K3ZMK6"/>
<name>K3ZMK6_SETIT</name>
<dbReference type="GO" id="GO:0000166">
    <property type="term" value="F:nucleotide binding"/>
    <property type="evidence" value="ECO:0007669"/>
    <property type="project" value="UniProtKB-KW"/>
</dbReference>
<evidence type="ECO:0000313" key="9">
    <source>
        <dbReference type="Proteomes" id="UP000004995"/>
    </source>
</evidence>
<evidence type="ECO:0000256" key="5">
    <source>
        <dbReference type="ARBA" id="ARBA00022821"/>
    </source>
</evidence>
<evidence type="ECO:0000256" key="6">
    <source>
        <dbReference type="SAM" id="MobiDB-lite"/>
    </source>
</evidence>
<keyword evidence="3" id="KW-0677">Repeat</keyword>
<evidence type="ECO:0000259" key="7">
    <source>
        <dbReference type="Pfam" id="PF18052"/>
    </source>
</evidence>
<comment type="similarity">
    <text evidence="1">Belongs to the disease resistance NB-LRR family.</text>
</comment>
<accession>K3ZMK6</accession>
<feature type="domain" description="Disease resistance N-terminal" evidence="7">
    <location>
        <begin position="44"/>
        <end position="81"/>
    </location>
</feature>
<evidence type="ECO:0000313" key="8">
    <source>
        <dbReference type="EnsemblPlants" id="KQK94620"/>
    </source>
</evidence>
<dbReference type="AlphaFoldDB" id="K3ZMK6"/>